<reference evidence="12" key="1">
    <citation type="submission" date="2020-10" db="EMBL/GenBank/DDBJ databases">
        <authorList>
            <person name="Gilroy R."/>
        </authorList>
    </citation>
    <scope>NUCLEOTIDE SEQUENCE</scope>
    <source>
        <strain evidence="12">CHK191-8634</strain>
    </source>
</reference>
<dbReference type="GO" id="GO:0030983">
    <property type="term" value="F:mismatched DNA binding"/>
    <property type="evidence" value="ECO:0007669"/>
    <property type="project" value="InterPro"/>
</dbReference>
<dbReference type="PANTHER" id="PTHR11361">
    <property type="entry name" value="DNA MISMATCH REPAIR PROTEIN MUTS FAMILY MEMBER"/>
    <property type="match status" value="1"/>
</dbReference>
<dbReference type="Proteomes" id="UP000824073">
    <property type="component" value="Unassembled WGS sequence"/>
</dbReference>
<dbReference type="SUPFAM" id="SSF53150">
    <property type="entry name" value="DNA repair protein MutS, domain II"/>
    <property type="match status" value="1"/>
</dbReference>
<dbReference type="GO" id="GO:0005524">
    <property type="term" value="F:ATP binding"/>
    <property type="evidence" value="ECO:0007669"/>
    <property type="project" value="UniProtKB-UniRule"/>
</dbReference>
<evidence type="ECO:0000256" key="4">
    <source>
        <dbReference type="ARBA" id="ARBA00022763"/>
    </source>
</evidence>
<evidence type="ECO:0000256" key="8">
    <source>
        <dbReference type="ARBA" id="ARBA00024647"/>
    </source>
</evidence>
<dbReference type="SUPFAM" id="SSF55271">
    <property type="entry name" value="DNA repair protein MutS, domain I"/>
    <property type="match status" value="1"/>
</dbReference>
<dbReference type="HAMAP" id="MF_00096">
    <property type="entry name" value="MutS"/>
    <property type="match status" value="1"/>
</dbReference>
<dbReference type="FunFam" id="3.40.50.300:FF:000870">
    <property type="entry name" value="MutS protein homolog 4"/>
    <property type="match status" value="1"/>
</dbReference>
<keyword evidence="3 9" id="KW-0547">Nucleotide-binding</keyword>
<dbReference type="Gene3D" id="1.10.1420.10">
    <property type="match status" value="2"/>
</dbReference>
<comment type="function">
    <text evidence="8 9">This protein is involved in the repair of mismatches in DNA. It is possible that it carries out the mismatch recognition step. This protein has a weak ATPase activity.</text>
</comment>
<dbReference type="InterPro" id="IPR007860">
    <property type="entry name" value="DNA_mmatch_repair_MutS_con_dom"/>
</dbReference>
<keyword evidence="6 9" id="KW-0238">DNA-binding</keyword>
<evidence type="ECO:0000256" key="7">
    <source>
        <dbReference type="ARBA" id="ARBA00023204"/>
    </source>
</evidence>
<dbReference type="InterPro" id="IPR007861">
    <property type="entry name" value="DNA_mismatch_repair_MutS_clamp"/>
</dbReference>
<dbReference type="PROSITE" id="PS00486">
    <property type="entry name" value="DNA_MISMATCH_REPAIR_2"/>
    <property type="match status" value="1"/>
</dbReference>
<dbReference type="SUPFAM" id="SSF48334">
    <property type="entry name" value="DNA repair protein MutS, domain III"/>
    <property type="match status" value="1"/>
</dbReference>
<dbReference type="Gene3D" id="3.40.50.300">
    <property type="entry name" value="P-loop containing nucleotide triphosphate hydrolases"/>
    <property type="match status" value="1"/>
</dbReference>
<dbReference type="NCBIfam" id="NF003810">
    <property type="entry name" value="PRK05399.1"/>
    <property type="match status" value="1"/>
</dbReference>
<dbReference type="InterPro" id="IPR005748">
    <property type="entry name" value="DNA_mismatch_repair_MutS"/>
</dbReference>
<dbReference type="Gene3D" id="6.10.140.430">
    <property type="match status" value="1"/>
</dbReference>
<dbReference type="FunFam" id="1.10.1420.10:FF:000001">
    <property type="entry name" value="DNA mismatch repair protein MutS"/>
    <property type="match status" value="1"/>
</dbReference>
<dbReference type="PANTHER" id="PTHR11361:SF34">
    <property type="entry name" value="DNA MISMATCH REPAIR PROTEIN MSH1, MITOCHONDRIAL"/>
    <property type="match status" value="1"/>
</dbReference>
<sequence>MAELTPMMKQYFEIKKQYDGYILMYRLGDFYEMFFDDAKLVSKELDLTLTGRDCGQEERAPMCGVPYHSAETYIGRLIAKGYKVAICEQTEDPAKAKGLVRREVVRVITPGTVMESSMLDEQCNNFISAVYRDSLGCGVCFCDMSTGEVFATQALGPDAIEQVMSELGRFSPSEVLLSDAAASSGELREFLQDKLICHVEAAGEWRFRFENALDAMQKQFSASASTRERAPELRQMSCAVGGLLSYLHETQKSDLSHINRLDLYSRGQFMDLDLTARRNLEITASLASGSKHGSLLWVLDRTKCAMGARLIRQWLEKPLISVPAIQRRQNAVAALVADSIARDGLQSCLAEIYDMERIVGRIVYGTANCRDLRSLWQVCCRLPRIKSILADSESKTLRELSEQLGDLSDIGALIDAAIAEEPPFSVREGGIIRDGFSEDVDHLRGLLSGGTSRVSEIERTERERTGIKTLKVGYNKVFGYYIEISKSYISQAPESYIRKQTLTNCERYITQELKDLEGEILSASERVTALEYEIFTRIREQLAAHAGRMQQASHALACADVYASFAQAAVQYGYCKPEMDNSDRIDIREGRHPVVERVLKDSLFVPNDALLDCGENRVAIITGPNMAGKSTYMRQVALIVIMAQCGSFVPAASASLGVCDRVFTRIGASDDLSSGRSTFMVEMSEVSDILRHATAHSLLILDEIGRGTSTFDGMAIARAVLEYVADKKKLGAKTLFATHYHELCELEGSVPGVKNYNIVVKKRGDEIIFIKKIVRGGANDSYGIEVGKLAGLPDSVIRRAKEVLKSIERQQARPVTEETLPQDDGQVSLGTYAGEELLEKLKALQPDTLTPIEALSLLYELSARAKEC</sequence>
<evidence type="ECO:0000313" key="12">
    <source>
        <dbReference type="EMBL" id="HIU44260.1"/>
    </source>
</evidence>
<dbReference type="Pfam" id="PF05188">
    <property type="entry name" value="MutS_II"/>
    <property type="match status" value="1"/>
</dbReference>
<dbReference type="GO" id="GO:0006298">
    <property type="term" value="P:mismatch repair"/>
    <property type="evidence" value="ECO:0007669"/>
    <property type="project" value="UniProtKB-UniRule"/>
</dbReference>
<dbReference type="GO" id="GO:0140664">
    <property type="term" value="F:ATP-dependent DNA damage sensor activity"/>
    <property type="evidence" value="ECO:0007669"/>
    <property type="project" value="InterPro"/>
</dbReference>
<dbReference type="FunFam" id="3.40.1170.10:FF:000001">
    <property type="entry name" value="DNA mismatch repair protein MutS"/>
    <property type="match status" value="1"/>
</dbReference>
<evidence type="ECO:0000256" key="6">
    <source>
        <dbReference type="ARBA" id="ARBA00023125"/>
    </source>
</evidence>
<dbReference type="NCBIfam" id="TIGR01070">
    <property type="entry name" value="mutS1"/>
    <property type="match status" value="1"/>
</dbReference>
<evidence type="ECO:0000256" key="3">
    <source>
        <dbReference type="ARBA" id="ARBA00022741"/>
    </source>
</evidence>
<dbReference type="Gene3D" id="3.40.1170.10">
    <property type="entry name" value="DNA repair protein MutS, domain I"/>
    <property type="match status" value="1"/>
</dbReference>
<evidence type="ECO:0000256" key="9">
    <source>
        <dbReference type="HAMAP-Rule" id="MF_00096"/>
    </source>
</evidence>
<accession>A0A9D1LLW3</accession>
<dbReference type="InterPro" id="IPR036678">
    <property type="entry name" value="MutS_con_dom_sf"/>
</dbReference>
<gene>
    <name evidence="9 12" type="primary">mutS</name>
    <name evidence="12" type="ORF">IAB67_08205</name>
</gene>
<dbReference type="Pfam" id="PF05192">
    <property type="entry name" value="MutS_III"/>
    <property type="match status" value="1"/>
</dbReference>
<keyword evidence="7 9" id="KW-0234">DNA repair</keyword>
<dbReference type="SMART" id="SM00533">
    <property type="entry name" value="MUTSd"/>
    <property type="match status" value="1"/>
</dbReference>
<dbReference type="InterPro" id="IPR007695">
    <property type="entry name" value="DNA_mismatch_repair_MutS-lik_N"/>
</dbReference>
<organism evidence="12 13">
    <name type="scientific">Candidatus Ventrousia excrementavium</name>
    <dbReference type="NCBI Taxonomy" id="2840961"/>
    <lineage>
        <taxon>Bacteria</taxon>
        <taxon>Bacillati</taxon>
        <taxon>Bacillota</taxon>
        <taxon>Clostridia</taxon>
        <taxon>Eubacteriales</taxon>
        <taxon>Clostridiaceae</taxon>
        <taxon>Clostridiaceae incertae sedis</taxon>
        <taxon>Candidatus Ventrousia</taxon>
    </lineage>
</organism>
<dbReference type="InterPro" id="IPR007696">
    <property type="entry name" value="DNA_mismatch_repair_MutS_core"/>
</dbReference>
<dbReference type="AlphaFoldDB" id="A0A9D1LLW3"/>
<dbReference type="SMART" id="SM00534">
    <property type="entry name" value="MUTSac"/>
    <property type="match status" value="1"/>
</dbReference>
<dbReference type="Pfam" id="PF00488">
    <property type="entry name" value="MutS_V"/>
    <property type="match status" value="1"/>
</dbReference>
<keyword evidence="5 9" id="KW-0067">ATP-binding</keyword>
<dbReference type="InterPro" id="IPR027417">
    <property type="entry name" value="P-loop_NTPase"/>
</dbReference>
<dbReference type="InterPro" id="IPR017261">
    <property type="entry name" value="DNA_mismatch_repair_MutS/MSH"/>
</dbReference>
<comment type="caution">
    <text evidence="12">The sequence shown here is derived from an EMBL/GenBank/DDBJ whole genome shotgun (WGS) entry which is preliminary data.</text>
</comment>
<proteinExistence type="inferred from homology"/>
<dbReference type="Pfam" id="PF05190">
    <property type="entry name" value="MutS_IV"/>
    <property type="match status" value="1"/>
</dbReference>
<evidence type="ECO:0000259" key="11">
    <source>
        <dbReference type="PROSITE" id="PS00486"/>
    </source>
</evidence>
<dbReference type="InterPro" id="IPR045076">
    <property type="entry name" value="MutS"/>
</dbReference>
<dbReference type="Gene3D" id="3.30.420.110">
    <property type="entry name" value="MutS, connector domain"/>
    <property type="match status" value="1"/>
</dbReference>
<dbReference type="CDD" id="cd03284">
    <property type="entry name" value="ABC_MutS1"/>
    <property type="match status" value="1"/>
</dbReference>
<dbReference type="Pfam" id="PF01624">
    <property type="entry name" value="MutS_I"/>
    <property type="match status" value="1"/>
</dbReference>
<comment type="similarity">
    <text evidence="1 9 10">Belongs to the DNA mismatch repair MutS family.</text>
</comment>
<reference evidence="12" key="2">
    <citation type="journal article" date="2021" name="PeerJ">
        <title>Extensive microbial diversity within the chicken gut microbiome revealed by metagenomics and culture.</title>
        <authorList>
            <person name="Gilroy R."/>
            <person name="Ravi A."/>
            <person name="Getino M."/>
            <person name="Pursley I."/>
            <person name="Horton D.L."/>
            <person name="Alikhan N.F."/>
            <person name="Baker D."/>
            <person name="Gharbi K."/>
            <person name="Hall N."/>
            <person name="Watson M."/>
            <person name="Adriaenssens E.M."/>
            <person name="Foster-Nyarko E."/>
            <person name="Jarju S."/>
            <person name="Secka A."/>
            <person name="Antonio M."/>
            <person name="Oren A."/>
            <person name="Chaudhuri R.R."/>
            <person name="La Ragione R."/>
            <person name="Hildebrand F."/>
            <person name="Pallen M.J."/>
        </authorList>
    </citation>
    <scope>NUCLEOTIDE SEQUENCE</scope>
    <source>
        <strain evidence="12">CHK191-8634</strain>
    </source>
</reference>
<dbReference type="GO" id="GO:0003684">
    <property type="term" value="F:damaged DNA binding"/>
    <property type="evidence" value="ECO:0007669"/>
    <property type="project" value="UniProtKB-UniRule"/>
</dbReference>
<feature type="binding site" evidence="9">
    <location>
        <begin position="623"/>
        <end position="630"/>
    </location>
    <ligand>
        <name>ATP</name>
        <dbReference type="ChEBI" id="CHEBI:30616"/>
    </ligand>
</feature>
<evidence type="ECO:0000256" key="10">
    <source>
        <dbReference type="RuleBase" id="RU003756"/>
    </source>
</evidence>
<feature type="domain" description="DNA mismatch repair proteins mutS family" evidence="11">
    <location>
        <begin position="697"/>
        <end position="713"/>
    </location>
</feature>
<evidence type="ECO:0000256" key="2">
    <source>
        <dbReference type="ARBA" id="ARBA00021982"/>
    </source>
</evidence>
<dbReference type="InterPro" id="IPR016151">
    <property type="entry name" value="DNA_mismatch_repair_MutS_N"/>
</dbReference>
<dbReference type="InterPro" id="IPR000432">
    <property type="entry name" value="DNA_mismatch_repair_MutS_C"/>
</dbReference>
<keyword evidence="4 9" id="KW-0227">DNA damage</keyword>
<protein>
    <recommendedName>
        <fullName evidence="2 9">DNA mismatch repair protein MutS</fullName>
    </recommendedName>
</protein>
<name>A0A9D1LLW3_9CLOT</name>
<evidence type="ECO:0000256" key="1">
    <source>
        <dbReference type="ARBA" id="ARBA00006271"/>
    </source>
</evidence>
<evidence type="ECO:0000256" key="5">
    <source>
        <dbReference type="ARBA" id="ARBA00022840"/>
    </source>
</evidence>
<dbReference type="GO" id="GO:0005829">
    <property type="term" value="C:cytosol"/>
    <property type="evidence" value="ECO:0007669"/>
    <property type="project" value="TreeGrafter"/>
</dbReference>
<dbReference type="EMBL" id="DVMR01000061">
    <property type="protein sequence ID" value="HIU44260.1"/>
    <property type="molecule type" value="Genomic_DNA"/>
</dbReference>
<dbReference type="SUPFAM" id="SSF52540">
    <property type="entry name" value="P-loop containing nucleoside triphosphate hydrolases"/>
    <property type="match status" value="1"/>
</dbReference>
<dbReference type="InterPro" id="IPR036187">
    <property type="entry name" value="DNA_mismatch_repair_MutS_sf"/>
</dbReference>
<dbReference type="PIRSF" id="PIRSF037677">
    <property type="entry name" value="DNA_mis_repair_Msh6"/>
    <property type="match status" value="1"/>
</dbReference>
<evidence type="ECO:0000313" key="13">
    <source>
        <dbReference type="Proteomes" id="UP000824073"/>
    </source>
</evidence>